<keyword evidence="3" id="KW-1185">Reference proteome</keyword>
<comment type="caution">
    <text evidence="2">The sequence shown here is derived from an EMBL/GenBank/DDBJ whole genome shotgun (WGS) entry which is preliminary data.</text>
</comment>
<evidence type="ECO:0000259" key="1">
    <source>
        <dbReference type="PROSITE" id="PS51729"/>
    </source>
</evidence>
<evidence type="ECO:0000313" key="2">
    <source>
        <dbReference type="EMBL" id="EFL43920.1"/>
    </source>
</evidence>
<gene>
    <name evidence="2" type="ORF">HMPREF9248_0217</name>
</gene>
<name>A0ABP2J3X8_9ACTN</name>
<evidence type="ECO:0000313" key="3">
    <source>
        <dbReference type="Proteomes" id="UP000004431"/>
    </source>
</evidence>
<dbReference type="PANTHER" id="PTHR31435:SF9">
    <property type="entry name" value="PROTEIN NATD1"/>
    <property type="match status" value="1"/>
</dbReference>
<proteinExistence type="predicted"/>
<dbReference type="Gene3D" id="3.40.630.30">
    <property type="match status" value="1"/>
</dbReference>
<dbReference type="Proteomes" id="UP000004431">
    <property type="component" value="Unassembled WGS sequence"/>
</dbReference>
<dbReference type="RefSeq" id="WP_006304372.1">
    <property type="nucleotide sequence ID" value="NZ_AEDQ01000027.1"/>
</dbReference>
<dbReference type="EMBL" id="AEDQ01000027">
    <property type="protein sequence ID" value="EFL43920.1"/>
    <property type="molecule type" value="Genomic_DNA"/>
</dbReference>
<sequence>MVFQSTPNEMLILGDAGNVKARVTMSDPKDGVVDITKTYVCPCDRGLGYAGRLMGRAAAHIKDAGLKAHCSCSYAEKWFSKHPEYQDIIA</sequence>
<dbReference type="InterPro" id="IPR045057">
    <property type="entry name" value="Gcn5-rel_NAT"/>
</dbReference>
<dbReference type="InterPro" id="IPR016181">
    <property type="entry name" value="Acyl_CoA_acyltransferase"/>
</dbReference>
<dbReference type="PROSITE" id="PS51729">
    <property type="entry name" value="GNAT_YJDJ"/>
    <property type="match status" value="1"/>
</dbReference>
<dbReference type="InterPro" id="IPR031165">
    <property type="entry name" value="GNAT_YJDJ"/>
</dbReference>
<reference evidence="2 3" key="1">
    <citation type="submission" date="2010-08" db="EMBL/GenBank/DDBJ databases">
        <authorList>
            <person name="Durkin A.S."/>
            <person name="Madupu R."/>
            <person name="Torralba M."/>
            <person name="Gillis M."/>
            <person name="Methe B."/>
            <person name="Sutton G."/>
            <person name="Nelson K.E."/>
        </authorList>
    </citation>
    <scope>NUCLEOTIDE SEQUENCE [LARGE SCALE GENOMIC DNA]</scope>
    <source>
        <strain evidence="2 3">PB189-T1-4</strain>
    </source>
</reference>
<accession>A0ABP2J3X8</accession>
<dbReference type="SUPFAM" id="SSF55729">
    <property type="entry name" value="Acyl-CoA N-acyltransferases (Nat)"/>
    <property type="match status" value="1"/>
</dbReference>
<dbReference type="Pfam" id="PF14542">
    <property type="entry name" value="Acetyltransf_CG"/>
    <property type="match status" value="1"/>
</dbReference>
<organism evidence="2 3">
    <name type="scientific">Fannyhessea vaginae PB189-T1-4</name>
    <dbReference type="NCBI Taxonomy" id="866774"/>
    <lineage>
        <taxon>Bacteria</taxon>
        <taxon>Bacillati</taxon>
        <taxon>Actinomycetota</taxon>
        <taxon>Coriobacteriia</taxon>
        <taxon>Coriobacteriales</taxon>
        <taxon>Atopobiaceae</taxon>
        <taxon>Fannyhessea</taxon>
    </lineage>
</organism>
<dbReference type="PANTHER" id="PTHR31435">
    <property type="entry name" value="PROTEIN NATD1"/>
    <property type="match status" value="1"/>
</dbReference>
<feature type="domain" description="N-acetyltransferase" evidence="1">
    <location>
        <begin position="3"/>
        <end position="90"/>
    </location>
</feature>
<protein>
    <recommendedName>
        <fullName evidence="1">N-acetyltransferase domain-containing protein</fullName>
    </recommendedName>
</protein>